<gene>
    <name evidence="1" type="ORF">MAR_009409</name>
</gene>
<dbReference type="Proteomes" id="UP001164746">
    <property type="component" value="Chromosome 4"/>
</dbReference>
<evidence type="ECO:0000313" key="2">
    <source>
        <dbReference type="Proteomes" id="UP001164746"/>
    </source>
</evidence>
<proteinExistence type="predicted"/>
<evidence type="ECO:0000313" key="1">
    <source>
        <dbReference type="EMBL" id="WAR02851.1"/>
    </source>
</evidence>
<sequence length="138" mass="15497">MAFLLSVVKLQGQIDFWKPMVNIHNEAHRLRVDIKNKIHNNQAFKWSEVWIHEGDTLNQHAGRLTSINHTAVKSNLTGHQPPAQLPSLEHSSAIMYRPAGCDEDSTRQLPLPWRPRMPVSMAAALGGGYMIAVAIVSW</sequence>
<name>A0ABY7E2W3_MYAAR</name>
<keyword evidence="2" id="KW-1185">Reference proteome</keyword>
<dbReference type="EMBL" id="CP111015">
    <property type="protein sequence ID" value="WAR02851.1"/>
    <property type="molecule type" value="Genomic_DNA"/>
</dbReference>
<accession>A0ABY7E2W3</accession>
<reference evidence="1" key="1">
    <citation type="submission" date="2022-11" db="EMBL/GenBank/DDBJ databases">
        <title>Centuries of genome instability and evolution in soft-shell clam transmissible cancer (bioRxiv).</title>
        <authorList>
            <person name="Hart S.F.M."/>
            <person name="Yonemitsu M.A."/>
            <person name="Giersch R.M."/>
            <person name="Beal B.F."/>
            <person name="Arriagada G."/>
            <person name="Davis B.W."/>
            <person name="Ostrander E.A."/>
            <person name="Goff S.P."/>
            <person name="Metzger M.J."/>
        </authorList>
    </citation>
    <scope>NUCLEOTIDE SEQUENCE</scope>
    <source>
        <strain evidence="1">MELC-2E11</strain>
        <tissue evidence="1">Siphon/mantle</tissue>
    </source>
</reference>
<protein>
    <submittedName>
        <fullName evidence="1">Uncharacterized protein</fullName>
    </submittedName>
</protein>
<organism evidence="1 2">
    <name type="scientific">Mya arenaria</name>
    <name type="common">Soft-shell clam</name>
    <dbReference type="NCBI Taxonomy" id="6604"/>
    <lineage>
        <taxon>Eukaryota</taxon>
        <taxon>Metazoa</taxon>
        <taxon>Spiralia</taxon>
        <taxon>Lophotrochozoa</taxon>
        <taxon>Mollusca</taxon>
        <taxon>Bivalvia</taxon>
        <taxon>Autobranchia</taxon>
        <taxon>Heteroconchia</taxon>
        <taxon>Euheterodonta</taxon>
        <taxon>Imparidentia</taxon>
        <taxon>Neoheterodontei</taxon>
        <taxon>Myida</taxon>
        <taxon>Myoidea</taxon>
        <taxon>Myidae</taxon>
        <taxon>Mya</taxon>
    </lineage>
</organism>